<dbReference type="SUPFAM" id="SSF52540">
    <property type="entry name" value="P-loop containing nucleoside triphosphate hydrolases"/>
    <property type="match status" value="1"/>
</dbReference>
<gene>
    <name evidence="3" type="ORF">MUK42_21322</name>
</gene>
<organism evidence="3 4">
    <name type="scientific">Musa troglodytarum</name>
    <name type="common">fe'i banana</name>
    <dbReference type="NCBI Taxonomy" id="320322"/>
    <lineage>
        <taxon>Eukaryota</taxon>
        <taxon>Viridiplantae</taxon>
        <taxon>Streptophyta</taxon>
        <taxon>Embryophyta</taxon>
        <taxon>Tracheophyta</taxon>
        <taxon>Spermatophyta</taxon>
        <taxon>Magnoliopsida</taxon>
        <taxon>Liliopsida</taxon>
        <taxon>Zingiberales</taxon>
        <taxon>Musaceae</taxon>
        <taxon>Musa</taxon>
    </lineage>
</organism>
<dbReference type="SUPFAM" id="SSF82051">
    <property type="entry name" value="Obg GTP-binding protein N-terminal domain"/>
    <property type="match status" value="1"/>
</dbReference>
<dbReference type="EMBL" id="CP097507">
    <property type="protein sequence ID" value="URE06262.1"/>
    <property type="molecule type" value="Genomic_DNA"/>
</dbReference>
<dbReference type="GO" id="GO:0005525">
    <property type="term" value="F:GTP binding"/>
    <property type="evidence" value="ECO:0007669"/>
    <property type="project" value="InterPro"/>
</dbReference>
<reference evidence="3" key="1">
    <citation type="submission" date="2022-05" db="EMBL/GenBank/DDBJ databases">
        <title>The Musa troglodytarum L. genome provides insights into the mechanism of non-climacteric behaviour and enrichment of carotenoids.</title>
        <authorList>
            <person name="Wang J."/>
        </authorList>
    </citation>
    <scope>NUCLEOTIDE SEQUENCE</scope>
    <source>
        <tissue evidence="3">Leaf</tissue>
    </source>
</reference>
<accession>A0A9E7K6Y1</accession>
<protein>
    <submittedName>
        <fullName evidence="3">GTP1/OBG</fullName>
    </submittedName>
</protein>
<name>A0A9E7K6Y1_9LILI</name>
<keyword evidence="4" id="KW-1185">Reference proteome</keyword>
<feature type="region of interest" description="Disordered" evidence="1">
    <location>
        <begin position="103"/>
        <end position="126"/>
    </location>
</feature>
<dbReference type="PANTHER" id="PTHR11702:SF39">
    <property type="entry name" value="GTP-BINDING PROTEIN OBGC2-RELATED"/>
    <property type="match status" value="1"/>
</dbReference>
<evidence type="ECO:0000313" key="3">
    <source>
        <dbReference type="EMBL" id="URE06262.1"/>
    </source>
</evidence>
<proteinExistence type="predicted"/>
<dbReference type="PANTHER" id="PTHR11702">
    <property type="entry name" value="DEVELOPMENTALLY REGULATED GTP-BINDING PROTEIN-RELATED"/>
    <property type="match status" value="1"/>
</dbReference>
<evidence type="ECO:0000259" key="2">
    <source>
        <dbReference type="PROSITE" id="PS51883"/>
    </source>
</evidence>
<dbReference type="PROSITE" id="PS51883">
    <property type="entry name" value="OBG"/>
    <property type="match status" value="1"/>
</dbReference>
<dbReference type="GO" id="GO:0005739">
    <property type="term" value="C:mitochondrion"/>
    <property type="evidence" value="ECO:0007669"/>
    <property type="project" value="TreeGrafter"/>
</dbReference>
<dbReference type="Proteomes" id="UP001055439">
    <property type="component" value="Chromosome 5"/>
</dbReference>
<dbReference type="Gene3D" id="2.70.210.12">
    <property type="entry name" value="GTP1/OBG domain"/>
    <property type="match status" value="1"/>
</dbReference>
<dbReference type="InterPro" id="IPR036726">
    <property type="entry name" value="GTP1_OBG_dom_sf"/>
</dbReference>
<dbReference type="GO" id="GO:0042254">
    <property type="term" value="P:ribosome biogenesis"/>
    <property type="evidence" value="ECO:0007669"/>
    <property type="project" value="UniProtKB-UniRule"/>
</dbReference>
<dbReference type="InterPro" id="IPR006169">
    <property type="entry name" value="GTP1_OBG_dom"/>
</dbReference>
<feature type="compositionally biased region" description="Basic and acidic residues" evidence="1">
    <location>
        <begin position="111"/>
        <end position="126"/>
    </location>
</feature>
<dbReference type="Pfam" id="PF01018">
    <property type="entry name" value="GTP1_OBG"/>
    <property type="match status" value="1"/>
</dbReference>
<feature type="domain" description="Obg" evidence="2">
    <location>
        <begin position="75"/>
        <end position="273"/>
    </location>
</feature>
<dbReference type="Gene3D" id="3.40.50.300">
    <property type="entry name" value="P-loop containing nucleotide triphosphate hydrolases"/>
    <property type="match status" value="1"/>
</dbReference>
<evidence type="ECO:0000256" key="1">
    <source>
        <dbReference type="SAM" id="MobiDB-lite"/>
    </source>
</evidence>
<sequence>MALLLCPPLSLNTQRPLRDLSSLPLLSNPRFVSVRRFKQWSCSPKSIDHTAINCRSTRVKESPSTDTAALIREPHKYFDQVIITVRAGDGGHGAVLSMPNQKINSKSQGKYGHENTRKKSPYKRDSDGSLILPMGGHGGDVVIYADESTESLLEFHRNKRYCAKRGGNVDAMGTLNSQLHDGFAAPTLRIPVPVGTVVKHKRGKILADLAQPGDEILVARGGQGGISLLEMLEHKRKRLMALTTNVMRDESDKILVLGQPGEEVSLELILRVVADVALVELRMYNPEYLQRPYIVLLNKTDLPEARDRLPYLIQEISNIGCKETLELAMSQKLTTVTEDEHVPTSGVKSEEMKGIEDYPRPLAVVGASVLKHIGVDELLKEIRAALRKCRDLDKALEPENINTVSVAGARMRR</sequence>
<dbReference type="GO" id="GO:0003924">
    <property type="term" value="F:GTPase activity"/>
    <property type="evidence" value="ECO:0007669"/>
    <property type="project" value="InterPro"/>
</dbReference>
<dbReference type="InterPro" id="IPR045086">
    <property type="entry name" value="OBG_GTPase"/>
</dbReference>
<evidence type="ECO:0000313" key="4">
    <source>
        <dbReference type="Proteomes" id="UP001055439"/>
    </source>
</evidence>
<dbReference type="AlphaFoldDB" id="A0A9E7K6Y1"/>
<dbReference type="InterPro" id="IPR027417">
    <property type="entry name" value="P-loop_NTPase"/>
</dbReference>
<dbReference type="OrthoDB" id="347018at2759"/>